<gene>
    <name evidence="15" type="primary">fabF</name>
    <name evidence="15" type="ORF">ENT78_00650</name>
</gene>
<evidence type="ECO:0000256" key="5">
    <source>
        <dbReference type="ARBA" id="ARBA00022516"/>
    </source>
</evidence>
<dbReference type="EMBL" id="DSZZ01000032">
    <property type="protein sequence ID" value="HGU52034.1"/>
    <property type="molecule type" value="Genomic_DNA"/>
</dbReference>
<dbReference type="GO" id="GO:0006633">
    <property type="term" value="P:fatty acid biosynthetic process"/>
    <property type="evidence" value="ECO:0007669"/>
    <property type="project" value="UniProtKB-UniRule"/>
</dbReference>
<comment type="function">
    <text evidence="11">Involved in the type II fatty acid elongation cycle. Catalyzes the elongation of a wide range of acyl-ACP by the addition of two carbons from malonyl-ACP to an acyl acceptor. Can efficiently catalyze the conversion of palmitoleoyl-ACP (cis-hexadec-9-enoyl-ACP) to cis-vaccenoyl-ACP (cis-octadec-11-enoyl-ACP), an essential step in the thermal regulation of fatty acid composition.</text>
</comment>
<dbReference type="GO" id="GO:0005829">
    <property type="term" value="C:cytosol"/>
    <property type="evidence" value="ECO:0007669"/>
    <property type="project" value="TreeGrafter"/>
</dbReference>
<evidence type="ECO:0000256" key="8">
    <source>
        <dbReference type="ARBA" id="ARBA00023098"/>
    </source>
</evidence>
<evidence type="ECO:0000256" key="3">
    <source>
        <dbReference type="ARBA" id="ARBA00012356"/>
    </source>
</evidence>
<comment type="catalytic activity">
    <reaction evidence="11">
        <text>(9Z)-hexadecenoyl-[ACP] + malonyl-[ACP] + H(+) = 3-oxo-(11Z)-octadecenoyl-[ACP] + holo-[ACP] + CO2</text>
        <dbReference type="Rhea" id="RHEA:55040"/>
        <dbReference type="Rhea" id="RHEA-COMP:9623"/>
        <dbReference type="Rhea" id="RHEA-COMP:9685"/>
        <dbReference type="Rhea" id="RHEA-COMP:10800"/>
        <dbReference type="Rhea" id="RHEA-COMP:14074"/>
        <dbReference type="ChEBI" id="CHEBI:15378"/>
        <dbReference type="ChEBI" id="CHEBI:16526"/>
        <dbReference type="ChEBI" id="CHEBI:64479"/>
        <dbReference type="ChEBI" id="CHEBI:78449"/>
        <dbReference type="ChEBI" id="CHEBI:83989"/>
        <dbReference type="ChEBI" id="CHEBI:138538"/>
        <dbReference type="EC" id="2.3.1.179"/>
    </reaction>
</comment>
<keyword evidence="8" id="KW-0443">Lipid metabolism</keyword>
<dbReference type="CDD" id="cd00834">
    <property type="entry name" value="KAS_I_II"/>
    <property type="match status" value="1"/>
</dbReference>
<dbReference type="InterPro" id="IPR000794">
    <property type="entry name" value="Beta-ketoacyl_synthase"/>
</dbReference>
<accession>A0A7V4NEJ9</accession>
<feature type="active site" description="For beta-ketoacyl synthase activity" evidence="12">
    <location>
        <position position="167"/>
    </location>
</feature>
<organism evidence="15">
    <name type="scientific">Fervidobacterium pennivorans</name>
    <dbReference type="NCBI Taxonomy" id="93466"/>
    <lineage>
        <taxon>Bacteria</taxon>
        <taxon>Thermotogati</taxon>
        <taxon>Thermotogota</taxon>
        <taxon>Thermotogae</taxon>
        <taxon>Thermotogales</taxon>
        <taxon>Fervidobacteriaceae</taxon>
        <taxon>Fervidobacterium</taxon>
    </lineage>
</organism>
<evidence type="ECO:0000256" key="10">
    <source>
        <dbReference type="ARBA" id="ARBA00023315"/>
    </source>
</evidence>
<evidence type="ECO:0000256" key="2">
    <source>
        <dbReference type="ARBA" id="ARBA00008467"/>
    </source>
</evidence>
<dbReference type="PROSITE" id="PS52004">
    <property type="entry name" value="KS3_2"/>
    <property type="match status" value="1"/>
</dbReference>
<dbReference type="InterPro" id="IPR014031">
    <property type="entry name" value="Ketoacyl_synth_C"/>
</dbReference>
<keyword evidence="9 11" id="KW-0275">Fatty acid biosynthesis</keyword>
<feature type="domain" description="Ketosynthase family 3 (KS3)" evidence="14">
    <location>
        <begin position="7"/>
        <end position="414"/>
    </location>
</feature>
<comment type="catalytic activity">
    <reaction evidence="11">
        <text>a fatty acyl-[ACP] + malonyl-[ACP] + H(+) = a 3-oxoacyl-[ACP] + holo-[ACP] + CO2</text>
        <dbReference type="Rhea" id="RHEA:22836"/>
        <dbReference type="Rhea" id="RHEA-COMP:9623"/>
        <dbReference type="Rhea" id="RHEA-COMP:9685"/>
        <dbReference type="Rhea" id="RHEA-COMP:9916"/>
        <dbReference type="Rhea" id="RHEA-COMP:14125"/>
        <dbReference type="ChEBI" id="CHEBI:15378"/>
        <dbReference type="ChEBI" id="CHEBI:16526"/>
        <dbReference type="ChEBI" id="CHEBI:64479"/>
        <dbReference type="ChEBI" id="CHEBI:78449"/>
        <dbReference type="ChEBI" id="CHEBI:78776"/>
        <dbReference type="ChEBI" id="CHEBI:138651"/>
    </reaction>
</comment>
<dbReference type="NCBIfam" id="TIGR03150">
    <property type="entry name" value="fabF"/>
    <property type="match status" value="1"/>
</dbReference>
<protein>
    <recommendedName>
        <fullName evidence="4 11">3-oxoacyl-[acyl-carrier-protein] synthase 2</fullName>
        <ecNumber evidence="3 11">2.3.1.179</ecNumber>
    </recommendedName>
</protein>
<evidence type="ECO:0000256" key="6">
    <source>
        <dbReference type="ARBA" id="ARBA00022679"/>
    </source>
</evidence>
<evidence type="ECO:0000256" key="4">
    <source>
        <dbReference type="ARBA" id="ARBA00014657"/>
    </source>
</evidence>
<evidence type="ECO:0000256" key="11">
    <source>
        <dbReference type="PIRNR" id="PIRNR000447"/>
    </source>
</evidence>
<keyword evidence="10 11" id="KW-0012">Acyltransferase</keyword>
<dbReference type="InterPro" id="IPR014030">
    <property type="entry name" value="Ketoacyl_synth_N"/>
</dbReference>
<evidence type="ECO:0000259" key="14">
    <source>
        <dbReference type="PROSITE" id="PS52004"/>
    </source>
</evidence>
<evidence type="ECO:0000313" key="15">
    <source>
        <dbReference type="EMBL" id="HGU52034.1"/>
    </source>
</evidence>
<reference evidence="15" key="1">
    <citation type="journal article" date="2020" name="mSystems">
        <title>Genome- and Community-Level Interaction Insights into Carbon Utilization and Element Cycling Functions of Hydrothermarchaeota in Hydrothermal Sediment.</title>
        <authorList>
            <person name="Zhou Z."/>
            <person name="Liu Y."/>
            <person name="Xu W."/>
            <person name="Pan J."/>
            <person name="Luo Z.H."/>
            <person name="Li M."/>
        </authorList>
    </citation>
    <scope>NUCLEOTIDE SEQUENCE [LARGE SCALE GENOMIC DNA]</scope>
    <source>
        <strain evidence="15">SpSt-61</strain>
    </source>
</reference>
<dbReference type="FunFam" id="3.40.47.10:FF:000018">
    <property type="entry name" value="3-oxoacyl-[acyl-carrier-protein] synthase 2"/>
    <property type="match status" value="1"/>
</dbReference>
<dbReference type="SUPFAM" id="SSF53901">
    <property type="entry name" value="Thiolase-like"/>
    <property type="match status" value="2"/>
</dbReference>
<evidence type="ECO:0000256" key="1">
    <source>
        <dbReference type="ARBA" id="ARBA00005194"/>
    </source>
</evidence>
<dbReference type="InterPro" id="IPR020841">
    <property type="entry name" value="PKS_Beta-ketoAc_synthase_dom"/>
</dbReference>
<evidence type="ECO:0000256" key="12">
    <source>
        <dbReference type="PIRSR" id="PIRSR000447-1"/>
    </source>
</evidence>
<keyword evidence="5 11" id="KW-0444">Lipid biosynthesis</keyword>
<dbReference type="InterPro" id="IPR017568">
    <property type="entry name" value="3-oxoacyl-ACP_synth-2"/>
</dbReference>
<evidence type="ECO:0000256" key="7">
    <source>
        <dbReference type="ARBA" id="ARBA00022832"/>
    </source>
</evidence>
<keyword evidence="6 11" id="KW-0808">Transferase</keyword>
<comment type="pathway">
    <text evidence="1 11">Lipid metabolism; fatty acid biosynthesis.</text>
</comment>
<dbReference type="AlphaFoldDB" id="A0A7V4NEJ9"/>
<dbReference type="PANTHER" id="PTHR11712:SF336">
    <property type="entry name" value="3-OXOACYL-[ACYL-CARRIER-PROTEIN] SYNTHASE, MITOCHONDRIAL"/>
    <property type="match status" value="1"/>
</dbReference>
<sequence length="416" mass="44787">MGVEILKRRVVVTGVGVISPIGCSLEAFAQNLRKMHIGIDKITSFDASNLPVKIAAEVRDFKPEDYMDRKLVKRLDRFNQFAVAAARQAVIMSELDFNGIEERVAVLVSSGMGGFLTLAEQNEVMKEKGPDRVSPFLIPMILINMASGVIAMEFGLKGPNFAPVSACATSVHSIALGAMLIRHGYADVAIVGGSEATIAPLPIAGFASMRALSTRNDEPKKASRPFDKARDGFVMGEGAGILVLESEEFARARGAKIIAEIKGYAMNDDAYHFSAPDPEARGSTRVMKMAIDDAGLSINEIDFVSCHATSTPAGDEVELKAIENVFGERVKDIYVNSTKTLTGHLLGAAGVVETIASIVQMNEGFVHGMPNLEELDGPDYFNIPRTTVEGVEIRNFIKNSFGFGGHNASLVVGRYE</sequence>
<proteinExistence type="inferred from homology"/>
<evidence type="ECO:0000256" key="13">
    <source>
        <dbReference type="RuleBase" id="RU003694"/>
    </source>
</evidence>
<comment type="caution">
    <text evidence="15">The sequence shown here is derived from an EMBL/GenBank/DDBJ whole genome shotgun (WGS) entry which is preliminary data.</text>
</comment>
<dbReference type="Pfam" id="PF02801">
    <property type="entry name" value="Ketoacyl-synt_C"/>
    <property type="match status" value="1"/>
</dbReference>
<dbReference type="PIRSF" id="PIRSF000447">
    <property type="entry name" value="KAS_II"/>
    <property type="match status" value="1"/>
</dbReference>
<dbReference type="PANTHER" id="PTHR11712">
    <property type="entry name" value="POLYKETIDE SYNTHASE-RELATED"/>
    <property type="match status" value="1"/>
</dbReference>
<dbReference type="InterPro" id="IPR018201">
    <property type="entry name" value="Ketoacyl_synth_AS"/>
</dbReference>
<comment type="similarity">
    <text evidence="2 11 13">Belongs to the thiolase-like superfamily. Beta-ketoacyl-ACP synthases family.</text>
</comment>
<dbReference type="EC" id="2.3.1.179" evidence="3 11"/>
<dbReference type="InterPro" id="IPR016039">
    <property type="entry name" value="Thiolase-like"/>
</dbReference>
<dbReference type="Gene3D" id="3.40.47.10">
    <property type="match status" value="1"/>
</dbReference>
<name>A0A7V4NEJ9_FERPE</name>
<keyword evidence="7" id="KW-0276">Fatty acid metabolism</keyword>
<dbReference type="UniPathway" id="UPA00094"/>
<dbReference type="NCBIfam" id="NF005589">
    <property type="entry name" value="PRK07314.1"/>
    <property type="match status" value="1"/>
</dbReference>
<evidence type="ECO:0000256" key="9">
    <source>
        <dbReference type="ARBA" id="ARBA00023160"/>
    </source>
</evidence>
<dbReference type="Pfam" id="PF00109">
    <property type="entry name" value="ketoacyl-synt"/>
    <property type="match status" value="1"/>
</dbReference>
<dbReference type="SMART" id="SM00825">
    <property type="entry name" value="PKS_KS"/>
    <property type="match status" value="1"/>
</dbReference>
<dbReference type="GO" id="GO:0004315">
    <property type="term" value="F:3-oxoacyl-[acyl-carrier-protein] synthase activity"/>
    <property type="evidence" value="ECO:0007669"/>
    <property type="project" value="UniProtKB-UniRule"/>
</dbReference>
<dbReference type="PROSITE" id="PS00606">
    <property type="entry name" value="KS3_1"/>
    <property type="match status" value="1"/>
</dbReference>